<evidence type="ECO:0000259" key="4">
    <source>
        <dbReference type="PROSITE" id="PS50250"/>
    </source>
</evidence>
<dbReference type="SUPFAM" id="SSF46785">
    <property type="entry name" value="Winged helix' DNA-binding domain"/>
    <property type="match status" value="1"/>
</dbReference>
<dbReference type="Pfam" id="PF25573">
    <property type="entry name" value="TPR_PSMD3_N"/>
    <property type="match status" value="1"/>
</dbReference>
<dbReference type="EMBL" id="JALJOT010000006">
    <property type="protein sequence ID" value="KAK9909570.1"/>
    <property type="molecule type" value="Genomic_DNA"/>
</dbReference>
<dbReference type="InterPro" id="IPR050756">
    <property type="entry name" value="CSN3"/>
</dbReference>
<dbReference type="InterPro" id="IPR024336">
    <property type="entry name" value="tRNA_splic_suSen54_N"/>
</dbReference>
<dbReference type="Proteomes" id="UP001491310">
    <property type="component" value="Unassembled WGS sequence"/>
</dbReference>
<dbReference type="PANTHER" id="PTHR10758:SF2">
    <property type="entry name" value="26S PROTEASOME NON-ATPASE REGULATORY SUBUNIT 3"/>
    <property type="match status" value="1"/>
</dbReference>
<evidence type="ECO:0000256" key="3">
    <source>
        <dbReference type="SAM" id="MobiDB-lite"/>
    </source>
</evidence>
<dbReference type="InterPro" id="IPR036390">
    <property type="entry name" value="WH_DNA-bd_sf"/>
</dbReference>
<evidence type="ECO:0000256" key="1">
    <source>
        <dbReference type="ARBA" id="ARBA00007912"/>
    </source>
</evidence>
<organism evidence="5 6">
    <name type="scientific">Coccomyxa subellipsoidea</name>
    <dbReference type="NCBI Taxonomy" id="248742"/>
    <lineage>
        <taxon>Eukaryota</taxon>
        <taxon>Viridiplantae</taxon>
        <taxon>Chlorophyta</taxon>
        <taxon>core chlorophytes</taxon>
        <taxon>Trebouxiophyceae</taxon>
        <taxon>Trebouxiophyceae incertae sedis</taxon>
        <taxon>Coccomyxaceae</taxon>
        <taxon>Coccomyxa</taxon>
    </lineage>
</organism>
<sequence length="678" mass="74803">MMESKEASGGSSGASDALWLPEQALAQVLNQRGKLLMRMGFMKGGRFYLHIEEAVYLIEQKLLILFHDTSNGRQLLSAESAANLMVTDGLGRDFYAVYAHLMQASLIVRRHPVQWILPPEEDPITIWPVTGTPGGANPRQQQEAEGSTEFEGSCGPAVPSILCHSVGDNRAVKHSTDKKGHSQQKQRSWWPQSPDSYAETSRCQVDEETGPILSPFAATPCDYKELDSGPAFMVLDVLAPNSRFSRTRPDPPLYYNLADFVKSVLPRGYPGTSLLLAHLNKASGAMETDGGDAPADSAAASSAVGLLPELEIYAYLLVVTFLVDKVLYPEAKEVVTAGIARVAGFNRRTLDGLAARLYFYYSLVHEHTDTLADIRSHLLALHRTAVLRHDEYGQETLLNLLLRNYLHYNLYDQAEKLRSKAQRPEVSRSTQQLCRYLYYLGRIRAIQLDYTEAKDCLQQAARKAPSSAVGFRVEVSKWLSLVRLLLGEVPEHSEFTAAGLAKPLAPYFSIAQAVRAGDLAAFRQVADANYAVFVADKTQNLIVRLQYNVIRAGLRRINLAYSRISLADVATRLGLASVEDTECIVAKAIRDGGVDAVLDHANGWMLSKDVADIYATAEPAAAFHARVAFCLDIHNEAVRAMRFDAAANTKKLETAESARERVIAEEELAKAYEEEEGL</sequence>
<dbReference type="PANTHER" id="PTHR10758">
    <property type="entry name" value="26S PROTEASOME NON-ATPASE REGULATORY SUBUNIT 3/COP9 SIGNALOSOME COMPLEX SUBUNIT 3"/>
    <property type="match status" value="1"/>
</dbReference>
<dbReference type="InterPro" id="IPR013586">
    <property type="entry name" value="PSMD3_C"/>
</dbReference>
<comment type="similarity">
    <text evidence="1">Belongs to the proteasome subunit S3 family.</text>
</comment>
<dbReference type="InterPro" id="IPR000717">
    <property type="entry name" value="PCI_dom"/>
</dbReference>
<dbReference type="Pfam" id="PF01399">
    <property type="entry name" value="PCI"/>
    <property type="match status" value="1"/>
</dbReference>
<dbReference type="InterPro" id="IPR057985">
    <property type="entry name" value="TPR_PSMD3_N"/>
</dbReference>
<feature type="region of interest" description="Disordered" evidence="3">
    <location>
        <begin position="130"/>
        <end position="153"/>
    </location>
</feature>
<dbReference type="Pfam" id="PF12928">
    <property type="entry name" value="tRNA_int_end_N2"/>
    <property type="match status" value="1"/>
</dbReference>
<evidence type="ECO:0000256" key="2">
    <source>
        <dbReference type="ARBA" id="ARBA00022942"/>
    </source>
</evidence>
<evidence type="ECO:0000313" key="6">
    <source>
        <dbReference type="Proteomes" id="UP001491310"/>
    </source>
</evidence>
<dbReference type="SMART" id="SM00753">
    <property type="entry name" value="PAM"/>
    <property type="match status" value="1"/>
</dbReference>
<dbReference type="PROSITE" id="PS50250">
    <property type="entry name" value="PCI"/>
    <property type="match status" value="1"/>
</dbReference>
<feature type="region of interest" description="Disordered" evidence="3">
    <location>
        <begin position="172"/>
        <end position="204"/>
    </location>
</feature>
<reference evidence="5 6" key="1">
    <citation type="journal article" date="2024" name="Nat. Commun.">
        <title>Phylogenomics reveals the evolutionary origins of lichenization in chlorophyte algae.</title>
        <authorList>
            <person name="Puginier C."/>
            <person name="Libourel C."/>
            <person name="Otte J."/>
            <person name="Skaloud P."/>
            <person name="Haon M."/>
            <person name="Grisel S."/>
            <person name="Petersen M."/>
            <person name="Berrin J.G."/>
            <person name="Delaux P.M."/>
            <person name="Dal Grande F."/>
            <person name="Keller J."/>
        </authorList>
    </citation>
    <scope>NUCLEOTIDE SEQUENCE [LARGE SCALE GENOMIC DNA]</scope>
    <source>
        <strain evidence="5 6">SAG 216-7</strain>
    </source>
</reference>
<feature type="compositionally biased region" description="Polar residues" evidence="3">
    <location>
        <begin position="183"/>
        <end position="203"/>
    </location>
</feature>
<accession>A0ABR2YSJ6</accession>
<keyword evidence="6" id="KW-1185">Reference proteome</keyword>
<dbReference type="SMART" id="SM00088">
    <property type="entry name" value="PINT"/>
    <property type="match status" value="1"/>
</dbReference>
<gene>
    <name evidence="5" type="ORF">WJX75_004289</name>
</gene>
<name>A0ABR2YSJ6_9CHLO</name>
<feature type="domain" description="PCI" evidence="4">
    <location>
        <begin position="434"/>
        <end position="612"/>
    </location>
</feature>
<evidence type="ECO:0000313" key="5">
    <source>
        <dbReference type="EMBL" id="KAK9909570.1"/>
    </source>
</evidence>
<proteinExistence type="inferred from homology"/>
<protein>
    <recommendedName>
        <fullName evidence="4">PCI domain-containing protein</fullName>
    </recommendedName>
</protein>
<keyword evidence="2" id="KW-0647">Proteasome</keyword>
<dbReference type="Gene3D" id="1.25.40.570">
    <property type="match status" value="1"/>
</dbReference>
<comment type="caution">
    <text evidence="5">The sequence shown here is derived from an EMBL/GenBank/DDBJ whole genome shotgun (WGS) entry which is preliminary data.</text>
</comment>
<dbReference type="Pfam" id="PF08375">
    <property type="entry name" value="Rpn3_C"/>
    <property type="match status" value="1"/>
</dbReference>